<accession>A0A6H1P5P4</accession>
<protein>
    <submittedName>
        <fullName evidence="1">Uncharacterized protein</fullName>
    </submittedName>
</protein>
<reference evidence="1 2" key="2">
    <citation type="submission" date="2020-04" db="EMBL/GenBank/DDBJ databases">
        <authorList>
            <person name="Fomenkov A."/>
            <person name="Anton B.P."/>
            <person name="Roberts R.J."/>
        </authorList>
    </citation>
    <scope>NUCLEOTIDE SEQUENCE [LARGE SCALE GENOMIC DNA]</scope>
    <source>
        <strain evidence="1 2">S2</strain>
    </source>
</reference>
<sequence>MSNFDFLEISRNFKSYYQTLRDAHYYLTNDSELSEEELQAVSKVLSKLIYGFIRIKGTSFREMDREQFEQEFNLFHQDFLKVIQTSGENYVDFDQFTSLIDEIIGIAVKRTNALGKIINVKQQPLIEDDEMIEVTEDEAELSNEIEVNVADEEVVVEVIEVMDEIKEEVPEVRTNSSELKTFNTELKAFNTELKTFSPDVETLSPDVKTRSTDVETQSTEVKTFSTEVKTFSTDLENLSTDVEGVQDETGNAKNKKPKKDIEVVVADVVKEVTVAAVMPKKVKNNFVDAAPVVNTFTDYESSDDFRFRPRRRKNR</sequence>
<dbReference type="AlphaFoldDB" id="A0A6H1P5P4"/>
<proteinExistence type="predicted"/>
<evidence type="ECO:0000313" key="1">
    <source>
        <dbReference type="EMBL" id="QIZ08737.1"/>
    </source>
</evidence>
<dbReference type="Proteomes" id="UP000501868">
    <property type="component" value="Chromosome"/>
</dbReference>
<name>A0A6H1P5P4_PRIMG</name>
<gene>
    <name evidence="1" type="ORF">HFZ78_20210</name>
</gene>
<reference evidence="1 2" key="1">
    <citation type="submission" date="2020-04" db="EMBL/GenBank/DDBJ databases">
        <title>Genome-Wide Identification of 5-Methylcytosine Sites in Bacterial Genomes By High-Throughput Sequencing of MspJI Restriction Fragments.</title>
        <authorList>
            <person name="Wu V."/>
        </authorList>
    </citation>
    <scope>NUCLEOTIDE SEQUENCE [LARGE SCALE GENOMIC DNA]</scope>
    <source>
        <strain evidence="1 2">S2</strain>
    </source>
</reference>
<evidence type="ECO:0000313" key="2">
    <source>
        <dbReference type="Proteomes" id="UP000501868"/>
    </source>
</evidence>
<dbReference type="EMBL" id="CP051128">
    <property type="protein sequence ID" value="QIZ08737.1"/>
    <property type="molecule type" value="Genomic_DNA"/>
</dbReference>
<dbReference type="Gene3D" id="1.20.1480.30">
    <property type="entry name" value="Designed four-helix bundle protein"/>
    <property type="match status" value="1"/>
</dbReference>
<organism evidence="1 2">
    <name type="scientific">Priestia megaterium</name>
    <name type="common">Bacillus megaterium</name>
    <dbReference type="NCBI Taxonomy" id="1404"/>
    <lineage>
        <taxon>Bacteria</taxon>
        <taxon>Bacillati</taxon>
        <taxon>Bacillota</taxon>
        <taxon>Bacilli</taxon>
        <taxon>Bacillales</taxon>
        <taxon>Bacillaceae</taxon>
        <taxon>Priestia</taxon>
    </lineage>
</organism>